<evidence type="ECO:0000313" key="2">
    <source>
        <dbReference type="EMBL" id="TYP93275.1"/>
    </source>
</evidence>
<protein>
    <submittedName>
        <fullName evidence="2">Transposase IS200 family protein</fullName>
    </submittedName>
</protein>
<dbReference type="AlphaFoldDB" id="A0A5D3YI84"/>
<dbReference type="PANTHER" id="PTHR34322">
    <property type="entry name" value="TRANSPOSASE, Y1_TNP DOMAIN-CONTAINING"/>
    <property type="match status" value="1"/>
</dbReference>
<comment type="caution">
    <text evidence="2">The sequence shown here is derived from an EMBL/GenBank/DDBJ whole genome shotgun (WGS) entry which is preliminary data.</text>
</comment>
<dbReference type="Gene3D" id="3.30.70.1290">
    <property type="entry name" value="Transposase IS200-like"/>
    <property type="match status" value="1"/>
</dbReference>
<organism evidence="2 3">
    <name type="scientific">Nitrosomonas communis</name>
    <dbReference type="NCBI Taxonomy" id="44574"/>
    <lineage>
        <taxon>Bacteria</taxon>
        <taxon>Pseudomonadati</taxon>
        <taxon>Pseudomonadota</taxon>
        <taxon>Betaproteobacteria</taxon>
        <taxon>Nitrosomonadales</taxon>
        <taxon>Nitrosomonadaceae</taxon>
        <taxon>Nitrosomonas</taxon>
    </lineage>
</organism>
<evidence type="ECO:0000313" key="3">
    <source>
        <dbReference type="Proteomes" id="UP000324176"/>
    </source>
</evidence>
<evidence type="ECO:0000259" key="1">
    <source>
        <dbReference type="SMART" id="SM01321"/>
    </source>
</evidence>
<dbReference type="GO" id="GO:0004803">
    <property type="term" value="F:transposase activity"/>
    <property type="evidence" value="ECO:0007669"/>
    <property type="project" value="InterPro"/>
</dbReference>
<dbReference type="GO" id="GO:0004185">
    <property type="term" value="F:serine-type carboxypeptidase activity"/>
    <property type="evidence" value="ECO:0007669"/>
    <property type="project" value="InterPro"/>
</dbReference>
<name>A0A5D3YI84_9PROT</name>
<sequence length="261" mass="29352">MTNHVHLLLSADRTESAGELMKALGQRYVQYVNRTYQRSGTLWEGRFRSCLIQEEDYLLACQRYIELNPVRAGMVAHPAEYRWSSYGVNAQGEANALVKPHSLYVALGLDNAGRQMAYRELFRDELESSLVDDIRRATNGNFALGNERLDGWGLSRTERISASQMGELLIAAFHSPVMPEFISSLPIAGVDGTMKSRFKETLVAGRAHMKTGTLNEVATIAGYLLDHKTRRNVVVFFINHAQAANARTALDTLIRWVYERA</sequence>
<dbReference type="GO" id="GO:0006313">
    <property type="term" value="P:DNA transposition"/>
    <property type="evidence" value="ECO:0007669"/>
    <property type="project" value="InterPro"/>
</dbReference>
<dbReference type="RefSeq" id="WP_200899697.1">
    <property type="nucleotide sequence ID" value="NZ_CP011451.1"/>
</dbReference>
<dbReference type="EMBL" id="VNHT01000003">
    <property type="protein sequence ID" value="TYP93275.1"/>
    <property type="molecule type" value="Genomic_DNA"/>
</dbReference>
<dbReference type="Pfam" id="PF01797">
    <property type="entry name" value="Y1_Tnp"/>
    <property type="match status" value="1"/>
</dbReference>
<dbReference type="PANTHER" id="PTHR34322:SF2">
    <property type="entry name" value="TRANSPOSASE IS200-LIKE DOMAIN-CONTAINING PROTEIN"/>
    <property type="match status" value="1"/>
</dbReference>
<dbReference type="GO" id="GO:0003677">
    <property type="term" value="F:DNA binding"/>
    <property type="evidence" value="ECO:0007669"/>
    <property type="project" value="InterPro"/>
</dbReference>
<dbReference type="SUPFAM" id="SSF143422">
    <property type="entry name" value="Transposase IS200-like"/>
    <property type="match status" value="1"/>
</dbReference>
<accession>A0A5D3YI84</accession>
<feature type="domain" description="Transposase IS200-like" evidence="1">
    <location>
        <begin position="1"/>
        <end position="68"/>
    </location>
</feature>
<dbReference type="InterPro" id="IPR012338">
    <property type="entry name" value="Beta-lactam/transpept-like"/>
</dbReference>
<dbReference type="Gene3D" id="3.40.710.10">
    <property type="entry name" value="DD-peptidase/beta-lactamase superfamily"/>
    <property type="match status" value="1"/>
</dbReference>
<gene>
    <name evidence="2" type="ORF">BCL69_100385</name>
</gene>
<dbReference type="GO" id="GO:0006508">
    <property type="term" value="P:proteolysis"/>
    <property type="evidence" value="ECO:0007669"/>
    <property type="project" value="InterPro"/>
</dbReference>
<dbReference type="InterPro" id="IPR036515">
    <property type="entry name" value="Transposase_17_sf"/>
</dbReference>
<proteinExistence type="predicted"/>
<dbReference type="SUPFAM" id="SSF56601">
    <property type="entry name" value="beta-lactamase/transpeptidase-like"/>
    <property type="match status" value="1"/>
</dbReference>
<dbReference type="InterPro" id="IPR002686">
    <property type="entry name" value="Transposase_17"/>
</dbReference>
<reference evidence="2 3" key="1">
    <citation type="submission" date="2019-07" db="EMBL/GenBank/DDBJ databases">
        <title>Active sludge and wastewater microbial communities from Klosterneuburg, Austria.</title>
        <authorList>
            <person name="Wagner M."/>
        </authorList>
    </citation>
    <scope>NUCLEOTIDE SEQUENCE [LARGE SCALE GENOMIC DNA]</scope>
    <source>
        <strain evidence="2 3">Nm2</strain>
    </source>
</reference>
<dbReference type="Pfam" id="PF02113">
    <property type="entry name" value="Peptidase_S13"/>
    <property type="match status" value="1"/>
</dbReference>
<dbReference type="InterPro" id="IPR000667">
    <property type="entry name" value="Peptidase_S13"/>
</dbReference>
<dbReference type="SMART" id="SM01321">
    <property type="entry name" value="Y1_Tnp"/>
    <property type="match status" value="1"/>
</dbReference>
<dbReference type="Proteomes" id="UP000324176">
    <property type="component" value="Unassembled WGS sequence"/>
</dbReference>